<reference evidence="3 5" key="1">
    <citation type="submission" date="2014-11" db="EMBL/GenBank/DDBJ databases">
        <title>Genetic blueprint of the zoonotic pathogen Toxocara canis.</title>
        <authorList>
            <person name="Zhu X.-Q."/>
            <person name="Korhonen P.K."/>
            <person name="Cai H."/>
            <person name="Young N.D."/>
            <person name="Nejsum P."/>
            <person name="von Samson-Himmelstjerna G."/>
            <person name="Boag P.R."/>
            <person name="Tan P."/>
            <person name="Li Q."/>
            <person name="Min J."/>
            <person name="Yang Y."/>
            <person name="Wang X."/>
            <person name="Fang X."/>
            <person name="Hall R.S."/>
            <person name="Hofmann A."/>
            <person name="Sternberg P.W."/>
            <person name="Jex A.R."/>
            <person name="Gasser R.B."/>
        </authorList>
    </citation>
    <scope>NUCLEOTIDE SEQUENCE [LARGE SCALE GENOMIC DNA]</scope>
    <source>
        <strain evidence="3">PN_DK_2014</strain>
    </source>
</reference>
<dbReference type="Proteomes" id="UP000031036">
    <property type="component" value="Unassembled WGS sequence"/>
</dbReference>
<evidence type="ECO:0000313" key="5">
    <source>
        <dbReference type="Proteomes" id="UP000031036"/>
    </source>
</evidence>
<dbReference type="OMA" id="CKVNRDC"/>
<keyword evidence="2" id="KW-1133">Transmembrane helix</keyword>
<evidence type="ECO:0000313" key="3">
    <source>
        <dbReference type="EMBL" id="KHN80837.1"/>
    </source>
</evidence>
<sequence>MPSTFAGDAITTFATVDDEVEDEGLFEIPIAHHLVPVVIMGFILLLLLLACLYDCKINRDCFRKRSDSIESNTAKPPSIYLYNGETGETRPSDRP</sequence>
<dbReference type="AlphaFoldDB" id="A0A0B2VH80"/>
<gene>
    <name evidence="3" type="ORF">Tcan_03816</name>
    <name evidence="4" type="ORF">TCNE_LOCUS14266</name>
</gene>
<protein>
    <submittedName>
        <fullName evidence="3">Uncharacterized protein</fullName>
    </submittedName>
</protein>
<proteinExistence type="predicted"/>
<accession>A0A0B2VH80</accession>
<organism evidence="3 5">
    <name type="scientific">Toxocara canis</name>
    <name type="common">Canine roundworm</name>
    <dbReference type="NCBI Taxonomy" id="6265"/>
    <lineage>
        <taxon>Eukaryota</taxon>
        <taxon>Metazoa</taxon>
        <taxon>Ecdysozoa</taxon>
        <taxon>Nematoda</taxon>
        <taxon>Chromadorea</taxon>
        <taxon>Rhabditida</taxon>
        <taxon>Spirurina</taxon>
        <taxon>Ascaridomorpha</taxon>
        <taxon>Ascaridoidea</taxon>
        <taxon>Toxocaridae</taxon>
        <taxon>Toxocara</taxon>
    </lineage>
</organism>
<feature type="region of interest" description="Disordered" evidence="1">
    <location>
        <begin position="67"/>
        <end position="95"/>
    </location>
</feature>
<keyword evidence="2" id="KW-0472">Membrane</keyword>
<evidence type="ECO:0000256" key="2">
    <source>
        <dbReference type="SAM" id="Phobius"/>
    </source>
</evidence>
<feature type="transmembrane region" description="Helical" evidence="2">
    <location>
        <begin position="34"/>
        <end position="55"/>
    </location>
</feature>
<keyword evidence="2" id="KW-0812">Transmembrane</keyword>
<name>A0A0B2VH80_TOXCA</name>
<dbReference type="EMBL" id="JPKZ01001676">
    <property type="protein sequence ID" value="KHN80837.1"/>
    <property type="molecule type" value="Genomic_DNA"/>
</dbReference>
<evidence type="ECO:0000256" key="1">
    <source>
        <dbReference type="SAM" id="MobiDB-lite"/>
    </source>
</evidence>
<keyword evidence="5" id="KW-1185">Reference proteome</keyword>
<dbReference type="EMBL" id="UYWY01022158">
    <property type="protein sequence ID" value="VDM45587.1"/>
    <property type="molecule type" value="Genomic_DNA"/>
</dbReference>
<dbReference type="OrthoDB" id="5852119at2759"/>
<evidence type="ECO:0000313" key="4">
    <source>
        <dbReference type="EMBL" id="VDM45587.1"/>
    </source>
</evidence>
<reference evidence="4" key="2">
    <citation type="submission" date="2018-11" db="EMBL/GenBank/DDBJ databases">
        <authorList>
            <consortium name="Pathogen Informatics"/>
        </authorList>
    </citation>
    <scope>NUCLEOTIDE SEQUENCE [LARGE SCALE GENOMIC DNA]</scope>
</reference>